<dbReference type="Pfam" id="PF04234">
    <property type="entry name" value="CopC"/>
    <property type="match status" value="1"/>
</dbReference>
<keyword evidence="7" id="KW-1185">Reference proteome</keyword>
<comment type="subcellular location">
    <subcellularLocation>
        <location evidence="1">Cell envelope</location>
    </subcellularLocation>
</comment>
<evidence type="ECO:0000313" key="7">
    <source>
        <dbReference type="Proteomes" id="UP000643279"/>
    </source>
</evidence>
<evidence type="ECO:0000256" key="4">
    <source>
        <dbReference type="ARBA" id="ARBA00023008"/>
    </source>
</evidence>
<evidence type="ECO:0000256" key="3">
    <source>
        <dbReference type="ARBA" id="ARBA00022729"/>
    </source>
</evidence>
<evidence type="ECO:0000256" key="2">
    <source>
        <dbReference type="ARBA" id="ARBA00022723"/>
    </source>
</evidence>
<dbReference type="Gene3D" id="2.60.40.1220">
    <property type="match status" value="1"/>
</dbReference>
<dbReference type="SUPFAM" id="SSF81296">
    <property type="entry name" value="E set domains"/>
    <property type="match status" value="1"/>
</dbReference>
<reference evidence="7" key="1">
    <citation type="journal article" date="2019" name="Int. J. Syst. Evol. Microbiol.">
        <title>The Global Catalogue of Microorganisms (GCM) 10K type strain sequencing project: providing services to taxonomists for standard genome sequencing and annotation.</title>
        <authorList>
            <consortium name="The Broad Institute Genomics Platform"/>
            <consortium name="The Broad Institute Genome Sequencing Center for Infectious Disease"/>
            <person name="Wu L."/>
            <person name="Ma J."/>
        </authorList>
    </citation>
    <scope>NUCLEOTIDE SEQUENCE [LARGE SCALE GENOMIC DNA]</scope>
    <source>
        <strain evidence="7">CGMCC 1.12778</strain>
    </source>
</reference>
<dbReference type="InterPro" id="IPR032694">
    <property type="entry name" value="CopC/D"/>
</dbReference>
<dbReference type="PANTHER" id="PTHR34820:SF4">
    <property type="entry name" value="INNER MEMBRANE PROTEIN YEBZ"/>
    <property type="match status" value="1"/>
</dbReference>
<organism evidence="6 7">
    <name type="scientific">Arthrobacter liuii</name>
    <dbReference type="NCBI Taxonomy" id="1476996"/>
    <lineage>
        <taxon>Bacteria</taxon>
        <taxon>Bacillati</taxon>
        <taxon>Actinomycetota</taxon>
        <taxon>Actinomycetes</taxon>
        <taxon>Micrococcales</taxon>
        <taxon>Micrococcaceae</taxon>
        <taxon>Arthrobacter</taxon>
    </lineage>
</organism>
<name>A0ABQ2AX32_9MICC</name>
<proteinExistence type="predicted"/>
<keyword evidence="3" id="KW-0732">Signal</keyword>
<protein>
    <submittedName>
        <fullName evidence="6">Copper resistance protein C</fullName>
    </submittedName>
</protein>
<evidence type="ECO:0000256" key="1">
    <source>
        <dbReference type="ARBA" id="ARBA00004196"/>
    </source>
</evidence>
<sequence length="151" mass="15109">MLPAIAAQAHNSIESTDPANGSVVGTVPADIGLTFDHTPLAIGSLVRVVDATGVDRADGPVMIVDNHVRQAVKADAPEGNYTVTWRIASADGHAIEGTFTFTAGTGSPTASLPVAQAGNSPSTGTALPTGMIAAGAVRSCSSSRSWACPSP</sequence>
<keyword evidence="4" id="KW-0186">Copper</keyword>
<keyword evidence="2" id="KW-0479">Metal-binding</keyword>
<dbReference type="EMBL" id="BMFW01000029">
    <property type="protein sequence ID" value="GGI00759.1"/>
    <property type="molecule type" value="Genomic_DNA"/>
</dbReference>
<dbReference type="InterPro" id="IPR014755">
    <property type="entry name" value="Cu-Rt/internalin_Ig-like"/>
</dbReference>
<evidence type="ECO:0000313" key="6">
    <source>
        <dbReference type="EMBL" id="GGI00759.1"/>
    </source>
</evidence>
<gene>
    <name evidence="6" type="primary">pcoC</name>
    <name evidence="6" type="ORF">GCM10007170_38640</name>
</gene>
<feature type="domain" description="CopC" evidence="5">
    <location>
        <begin position="10"/>
        <end position="102"/>
    </location>
</feature>
<dbReference type="PANTHER" id="PTHR34820">
    <property type="entry name" value="INNER MEMBRANE PROTEIN YEBZ"/>
    <property type="match status" value="1"/>
</dbReference>
<comment type="caution">
    <text evidence="6">The sequence shown here is derived from an EMBL/GenBank/DDBJ whole genome shotgun (WGS) entry which is preliminary data.</text>
</comment>
<dbReference type="Proteomes" id="UP000643279">
    <property type="component" value="Unassembled WGS sequence"/>
</dbReference>
<dbReference type="InterPro" id="IPR014756">
    <property type="entry name" value="Ig_E-set"/>
</dbReference>
<dbReference type="RefSeq" id="WP_229748593.1">
    <property type="nucleotide sequence ID" value="NZ_BMFW01000029.1"/>
</dbReference>
<dbReference type="InterPro" id="IPR007348">
    <property type="entry name" value="CopC_dom"/>
</dbReference>
<evidence type="ECO:0000259" key="5">
    <source>
        <dbReference type="Pfam" id="PF04234"/>
    </source>
</evidence>
<accession>A0ABQ2AX32</accession>